<evidence type="ECO:0000313" key="1">
    <source>
        <dbReference type="EMBL" id="SFL93390.1"/>
    </source>
</evidence>
<keyword evidence="2" id="KW-1185">Reference proteome</keyword>
<dbReference type="EMBL" id="FOUB01000007">
    <property type="protein sequence ID" value="SFL93390.1"/>
    <property type="molecule type" value="Genomic_DNA"/>
</dbReference>
<proteinExistence type="predicted"/>
<gene>
    <name evidence="1" type="ORF">SAMN05421863_100754</name>
</gene>
<dbReference type="Proteomes" id="UP000183287">
    <property type="component" value="Unassembled WGS sequence"/>
</dbReference>
<reference evidence="2" key="1">
    <citation type="submission" date="2016-10" db="EMBL/GenBank/DDBJ databases">
        <authorList>
            <person name="Varghese N."/>
            <person name="Submissions S."/>
        </authorList>
    </citation>
    <scope>NUCLEOTIDE SEQUENCE [LARGE SCALE GENOMIC DNA]</scope>
    <source>
        <strain evidence="2">Nm44</strain>
    </source>
</reference>
<dbReference type="RefSeq" id="WP_074904111.1">
    <property type="nucleotide sequence ID" value="NZ_FOUB01000007.1"/>
</dbReference>
<organism evidence="1 2">
    <name type="scientific">Nitrosomonas communis</name>
    <dbReference type="NCBI Taxonomy" id="44574"/>
    <lineage>
        <taxon>Bacteria</taxon>
        <taxon>Pseudomonadati</taxon>
        <taxon>Pseudomonadota</taxon>
        <taxon>Betaproteobacteria</taxon>
        <taxon>Nitrosomonadales</taxon>
        <taxon>Nitrosomonadaceae</taxon>
        <taxon>Nitrosomonas</taxon>
    </lineage>
</organism>
<name>A0A1I4LQV5_9PROT</name>
<protein>
    <submittedName>
        <fullName evidence="1">Uncharacterized protein</fullName>
    </submittedName>
</protein>
<dbReference type="AlphaFoldDB" id="A0A1I4LQV5"/>
<evidence type="ECO:0000313" key="2">
    <source>
        <dbReference type="Proteomes" id="UP000183287"/>
    </source>
</evidence>
<sequence length="74" mass="7496">MMATLSAYPSQVHADATALLVYQGQPNRTVNWNLVGSGSVTPLSNCTDETGKAGALYQPGTAGGTVKVEVTAGA</sequence>
<accession>A0A1I4LQV5</accession>